<dbReference type="PANTHER" id="PTHR46148">
    <property type="entry name" value="CHROMO DOMAIN-CONTAINING PROTEIN"/>
    <property type="match status" value="1"/>
</dbReference>
<protein>
    <submittedName>
        <fullName evidence="2">Putative reverse transcriptase domain-containing protein</fullName>
    </submittedName>
</protein>
<feature type="region of interest" description="Disordered" evidence="1">
    <location>
        <begin position="350"/>
        <end position="501"/>
    </location>
</feature>
<sequence length="687" mass="77555">MRCASFEALYGRKCHSLIIWEEVGEDQLIGPELVQETIEKISQIKDRLKVARDHQKSYADKRRKPLEFSVGLVAYRVRLPEELNGVHDTFYVSNLKKCLADPTLQVRLDEIQVDTKLNFMEELVEILEREFKKLKRSRISIVKVRWDSKRGPEFTWEREDQMKLEVCPVVNAPVGRLLAAYELGVTNPRALVHAGDKTSGDARSFKIDKRKRFKLTLEVFKDFFKICPRVQGQDFDALPTNEEIMSFLRDLGHTKEIHSLNDIYGAILPESLTSPKIKETKAYKTYLGFATGATPPKKVRKFKKPASPKLTIVSVSTEEPRGKSKRVKRHAKKSTRALVRGVVIRETPEIPVSKKEKKEELKGFHKTRPSGSGTTTKPTTSTAIIKPTVTNEGIGDKPGVPDVTEEESSETKIKSWGNDEDDNNNDQDSRSDQEKASDDDKTQSNNKNELNSKHETNESGSESDQEEDEEKIEDDEEEEEEETVKTLFNDSDDEDETKVVDKAEGNEYEEMGYTTSLLYDDVDIRLNEAVDIDKGFVQEESTDAAMTNIQQENENPKILQVIEDAYVALSTVLQKTKVPVTSSSHSSDLAAKFLKFADISYLDDEIVSPLDVHIHHEVPSQQTPTLFTLHVLVSTDSSLVFSTIIPQSLPSFTPPPQQSSPTLPPTTKDTNPSSTLPDFASVFQFNN</sequence>
<evidence type="ECO:0000313" key="2">
    <source>
        <dbReference type="EMBL" id="GEU94219.1"/>
    </source>
</evidence>
<proteinExistence type="predicted"/>
<feature type="compositionally biased region" description="Basic and acidic residues" evidence="1">
    <location>
        <begin position="427"/>
        <end position="442"/>
    </location>
</feature>
<feature type="region of interest" description="Disordered" evidence="1">
    <location>
        <begin position="650"/>
        <end position="677"/>
    </location>
</feature>
<keyword evidence="2" id="KW-0695">RNA-directed DNA polymerase</keyword>
<accession>A0A6L2P9S7</accession>
<feature type="compositionally biased region" description="Basic residues" evidence="1">
    <location>
        <begin position="323"/>
        <end position="335"/>
    </location>
</feature>
<dbReference type="PANTHER" id="PTHR46148:SF59">
    <property type="entry name" value="NUCLEOTIDYLTRANSFERASE, RIBONUCLEASE H"/>
    <property type="match status" value="1"/>
</dbReference>
<feature type="compositionally biased region" description="Acidic residues" evidence="1">
    <location>
        <begin position="461"/>
        <end position="482"/>
    </location>
</feature>
<dbReference type="EMBL" id="BKCJ010011024">
    <property type="protein sequence ID" value="GEU94219.1"/>
    <property type="molecule type" value="Genomic_DNA"/>
</dbReference>
<feature type="compositionally biased region" description="Basic and acidic residues" evidence="1">
    <location>
        <begin position="350"/>
        <end position="363"/>
    </location>
</feature>
<name>A0A6L2P9S7_TANCI</name>
<comment type="caution">
    <text evidence="2">The sequence shown here is derived from an EMBL/GenBank/DDBJ whole genome shotgun (WGS) entry which is preliminary data.</text>
</comment>
<reference evidence="2" key="1">
    <citation type="journal article" date="2019" name="Sci. Rep.">
        <title>Draft genome of Tanacetum cinerariifolium, the natural source of mosquito coil.</title>
        <authorList>
            <person name="Yamashiro T."/>
            <person name="Shiraishi A."/>
            <person name="Satake H."/>
            <person name="Nakayama K."/>
        </authorList>
    </citation>
    <scope>NUCLEOTIDE SEQUENCE</scope>
</reference>
<dbReference type="AlphaFoldDB" id="A0A6L2P9S7"/>
<evidence type="ECO:0000256" key="1">
    <source>
        <dbReference type="SAM" id="MobiDB-lite"/>
    </source>
</evidence>
<dbReference type="GO" id="GO:0003964">
    <property type="term" value="F:RNA-directed DNA polymerase activity"/>
    <property type="evidence" value="ECO:0007669"/>
    <property type="project" value="UniProtKB-KW"/>
</dbReference>
<organism evidence="2">
    <name type="scientific">Tanacetum cinerariifolium</name>
    <name type="common">Dalmatian daisy</name>
    <name type="synonym">Chrysanthemum cinerariifolium</name>
    <dbReference type="NCBI Taxonomy" id="118510"/>
    <lineage>
        <taxon>Eukaryota</taxon>
        <taxon>Viridiplantae</taxon>
        <taxon>Streptophyta</taxon>
        <taxon>Embryophyta</taxon>
        <taxon>Tracheophyta</taxon>
        <taxon>Spermatophyta</taxon>
        <taxon>Magnoliopsida</taxon>
        <taxon>eudicotyledons</taxon>
        <taxon>Gunneridae</taxon>
        <taxon>Pentapetalae</taxon>
        <taxon>asterids</taxon>
        <taxon>campanulids</taxon>
        <taxon>Asterales</taxon>
        <taxon>Asteraceae</taxon>
        <taxon>Asteroideae</taxon>
        <taxon>Anthemideae</taxon>
        <taxon>Anthemidinae</taxon>
        <taxon>Tanacetum</taxon>
    </lineage>
</organism>
<feature type="compositionally biased region" description="Low complexity" evidence="1">
    <location>
        <begin position="369"/>
        <end position="388"/>
    </location>
</feature>
<keyword evidence="2" id="KW-0548">Nucleotidyltransferase</keyword>
<gene>
    <name evidence="2" type="ORF">Tci_066197</name>
</gene>
<feature type="compositionally biased region" description="Pro residues" evidence="1">
    <location>
        <begin position="652"/>
        <end position="664"/>
    </location>
</feature>
<keyword evidence="2" id="KW-0808">Transferase</keyword>
<feature type="region of interest" description="Disordered" evidence="1">
    <location>
        <begin position="317"/>
        <end position="336"/>
    </location>
</feature>